<proteinExistence type="inferred from homology"/>
<evidence type="ECO:0000256" key="1">
    <source>
        <dbReference type="ARBA" id="ARBA00007448"/>
    </source>
</evidence>
<dbReference type="GO" id="GO:0016887">
    <property type="term" value="F:ATP hydrolysis activity"/>
    <property type="evidence" value="ECO:0007669"/>
    <property type="project" value="InterPro"/>
</dbReference>
<dbReference type="PANTHER" id="PTHR23070">
    <property type="entry name" value="BCS1 AAA-TYPE ATPASE"/>
    <property type="match status" value="1"/>
</dbReference>
<dbReference type="GO" id="GO:0005524">
    <property type="term" value="F:ATP binding"/>
    <property type="evidence" value="ECO:0007669"/>
    <property type="project" value="InterPro"/>
</dbReference>
<feature type="domain" description="AAA+ ATPase" evidence="2">
    <location>
        <begin position="281"/>
        <end position="481"/>
    </location>
</feature>
<dbReference type="Pfam" id="PF00004">
    <property type="entry name" value="AAA"/>
    <property type="match status" value="1"/>
</dbReference>
<name>A0A6C0JXE3_9ZZZZ</name>
<accession>A0A6C0JXE3</accession>
<dbReference type="InterPro" id="IPR003593">
    <property type="entry name" value="AAA+_ATPase"/>
</dbReference>
<evidence type="ECO:0000313" key="3">
    <source>
        <dbReference type="EMBL" id="QHU10425.1"/>
    </source>
</evidence>
<organism evidence="3">
    <name type="scientific">viral metagenome</name>
    <dbReference type="NCBI Taxonomy" id="1070528"/>
    <lineage>
        <taxon>unclassified sequences</taxon>
        <taxon>metagenomes</taxon>
        <taxon>organismal metagenomes</taxon>
    </lineage>
</organism>
<evidence type="ECO:0000259" key="2">
    <source>
        <dbReference type="SMART" id="SM00382"/>
    </source>
</evidence>
<comment type="similarity">
    <text evidence="1">Belongs to the AAA ATPase family. BCS1 subfamily.</text>
</comment>
<reference evidence="3" key="1">
    <citation type="journal article" date="2020" name="Nature">
        <title>Giant virus diversity and host interactions through global metagenomics.</title>
        <authorList>
            <person name="Schulz F."/>
            <person name="Roux S."/>
            <person name="Paez-Espino D."/>
            <person name="Jungbluth S."/>
            <person name="Walsh D.A."/>
            <person name="Denef V.J."/>
            <person name="McMahon K.D."/>
            <person name="Konstantinidis K.T."/>
            <person name="Eloe-Fadrosh E.A."/>
            <person name="Kyrpides N.C."/>
            <person name="Woyke T."/>
        </authorList>
    </citation>
    <scope>NUCLEOTIDE SEQUENCE</scope>
    <source>
        <strain evidence="3">GVMAG-S-1101164-67</strain>
    </source>
</reference>
<protein>
    <recommendedName>
        <fullName evidence="2">AAA+ ATPase domain-containing protein</fullName>
    </recommendedName>
</protein>
<sequence>MLDPTQLIEMTIYSKIIGEVSGKITSDIRIVIAISIVYFLYKNIPETYYTKLLSYINDKPESFIVIPSHKKNYYIAGYTSKEVTKLKYSHRFKALHHFLLHTCKVNFTELYEIMEITDNCKEYSHTELEEYILMPYQNKKVQICAELNIYLEITVSVESNEDKDDKSKKTAQSYKQYLCKISTPVSNNRVLHMFLDRCIEQHNNYLKKNTSKQYIFEYSKTEYDDNDRKVAKYIETPFISNKHLDKNIFFTEKAQFMKQLDKFVHNREKHQAEYEESGQTYKLTMVLHGSPGTGKTCIVRGMMNYTGRDAILVPWSRIKTCGELSSILRSNKFNGKTKELKDLIFIFEDFDANYNNALKARKTKSEKKTYSSEDGDSDVDSQVDITVLTNKLSETANTLNTPNELVEQIKLLKEYATKTMNMVNKPVEDELTLEYVLNIFDGIVEMHDAIIVFTTNHLEDIDPAAIRPGRVDYILELKNATKETIKEMIKKKYKLSKEEMLKYEEYFSKMKDYTISPALVQNWCFKYRKEEIEEMMKEMMKEMSK</sequence>
<dbReference type="InterPro" id="IPR050747">
    <property type="entry name" value="Mitochondrial_chaperone_BCS1"/>
</dbReference>
<dbReference type="SUPFAM" id="SSF52540">
    <property type="entry name" value="P-loop containing nucleoside triphosphate hydrolases"/>
    <property type="match status" value="1"/>
</dbReference>
<dbReference type="Gene3D" id="3.40.50.300">
    <property type="entry name" value="P-loop containing nucleotide triphosphate hydrolases"/>
    <property type="match status" value="1"/>
</dbReference>
<dbReference type="EMBL" id="MN740756">
    <property type="protein sequence ID" value="QHU10425.1"/>
    <property type="molecule type" value="Genomic_DNA"/>
</dbReference>
<dbReference type="InterPro" id="IPR003959">
    <property type="entry name" value="ATPase_AAA_core"/>
</dbReference>
<dbReference type="InterPro" id="IPR027417">
    <property type="entry name" value="P-loop_NTPase"/>
</dbReference>
<dbReference type="SMART" id="SM00382">
    <property type="entry name" value="AAA"/>
    <property type="match status" value="1"/>
</dbReference>
<dbReference type="AlphaFoldDB" id="A0A6C0JXE3"/>